<sequence length="187" mass="20182">MGKPALNLPFLLLLLLLVMLLLHQPQASKALPLSGIRREGGDEGTEGRSSVSIHPNLFKRGGGEKPGQAASSAKSALAGSLKSFTDHFGLDPFGGGSGKVEWLQSEADKAAAEHHPPSSSSVVKDRNQQGVKDHQEQKKAKDPSAGRGSEGSSSMKKLQVKVHLEGKTEEQKRKEFQKFHEDYSTEF</sequence>
<gene>
    <name evidence="1" type="ORF">IE53DRAFT_86156</name>
</gene>
<reference evidence="1 2" key="1">
    <citation type="journal article" date="2018" name="Mol. Biol. Evol.">
        <title>Broad Genomic Sampling Reveals a Smut Pathogenic Ancestry of the Fungal Clade Ustilaginomycotina.</title>
        <authorList>
            <person name="Kijpornyongpan T."/>
            <person name="Mondo S.J."/>
            <person name="Barry K."/>
            <person name="Sandor L."/>
            <person name="Lee J."/>
            <person name="Lipzen A."/>
            <person name="Pangilinan J."/>
            <person name="LaButti K."/>
            <person name="Hainaut M."/>
            <person name="Henrissat B."/>
            <person name="Grigoriev I.V."/>
            <person name="Spatafora J.W."/>
            <person name="Aime M.C."/>
        </authorList>
    </citation>
    <scope>NUCLEOTIDE SEQUENCE [LARGE SCALE GENOMIC DNA]</scope>
    <source>
        <strain evidence="1 2">SA 807</strain>
    </source>
</reference>
<proteinExistence type="predicted"/>
<keyword evidence="2" id="KW-1185">Reference proteome</keyword>
<dbReference type="EMBL" id="KZ819913">
    <property type="protein sequence ID" value="PWN50624.1"/>
    <property type="molecule type" value="Genomic_DNA"/>
</dbReference>
<accession>A0ACD0NXS9</accession>
<dbReference type="Proteomes" id="UP000245626">
    <property type="component" value="Unassembled WGS sequence"/>
</dbReference>
<organism evidence="1 2">
    <name type="scientific">Violaceomyces palustris</name>
    <dbReference type="NCBI Taxonomy" id="1673888"/>
    <lineage>
        <taxon>Eukaryota</taxon>
        <taxon>Fungi</taxon>
        <taxon>Dikarya</taxon>
        <taxon>Basidiomycota</taxon>
        <taxon>Ustilaginomycotina</taxon>
        <taxon>Ustilaginomycetes</taxon>
        <taxon>Violaceomycetales</taxon>
        <taxon>Violaceomycetaceae</taxon>
        <taxon>Violaceomyces</taxon>
    </lineage>
</organism>
<evidence type="ECO:0000313" key="2">
    <source>
        <dbReference type="Proteomes" id="UP000245626"/>
    </source>
</evidence>
<protein>
    <submittedName>
        <fullName evidence="1">Uncharacterized protein</fullName>
    </submittedName>
</protein>
<evidence type="ECO:0000313" key="1">
    <source>
        <dbReference type="EMBL" id="PWN50624.1"/>
    </source>
</evidence>
<name>A0ACD0NXS9_9BASI</name>